<dbReference type="GO" id="GO:0006629">
    <property type="term" value="P:lipid metabolic process"/>
    <property type="evidence" value="ECO:0007669"/>
    <property type="project" value="InterPro"/>
</dbReference>
<dbReference type="PANTHER" id="PTHR46211:SF1">
    <property type="entry name" value="GLYCEROPHOSPHODIESTER PHOSPHODIESTERASE, CYTOPLASMIC"/>
    <property type="match status" value="1"/>
</dbReference>
<evidence type="ECO:0000259" key="1">
    <source>
        <dbReference type="PROSITE" id="PS51704"/>
    </source>
</evidence>
<organism evidence="2 3">
    <name type="scientific">OM182 bacterium</name>
    <dbReference type="NCBI Taxonomy" id="2510334"/>
    <lineage>
        <taxon>Bacteria</taxon>
        <taxon>Pseudomonadati</taxon>
        <taxon>Pseudomonadota</taxon>
        <taxon>Gammaproteobacteria</taxon>
        <taxon>OMG group</taxon>
        <taxon>OM182 clade</taxon>
    </lineage>
</organism>
<dbReference type="AlphaFoldDB" id="A0A520RXY1"/>
<proteinExistence type="predicted"/>
<feature type="domain" description="GP-PDE" evidence="1">
    <location>
        <begin position="4"/>
        <end position="224"/>
    </location>
</feature>
<evidence type="ECO:0000313" key="3">
    <source>
        <dbReference type="Proteomes" id="UP000316199"/>
    </source>
</evidence>
<dbReference type="InterPro" id="IPR030395">
    <property type="entry name" value="GP_PDE_dom"/>
</dbReference>
<name>A0A520RXY1_9GAMM</name>
<protein>
    <submittedName>
        <fullName evidence="2">Glycerophosphodiester phosphodiesterase</fullName>
    </submittedName>
</protein>
<gene>
    <name evidence="2" type="ORF">EVA68_07795</name>
</gene>
<dbReference type="PROSITE" id="PS51704">
    <property type="entry name" value="GP_PDE"/>
    <property type="match status" value="1"/>
</dbReference>
<dbReference type="Gene3D" id="3.20.20.190">
    <property type="entry name" value="Phosphatidylinositol (PI) phosphodiesterase"/>
    <property type="match status" value="1"/>
</dbReference>
<dbReference type="PANTHER" id="PTHR46211">
    <property type="entry name" value="GLYCEROPHOSPHORYL DIESTER PHOSPHODIESTERASE"/>
    <property type="match status" value="1"/>
</dbReference>
<comment type="caution">
    <text evidence="2">The sequence shown here is derived from an EMBL/GenBank/DDBJ whole genome shotgun (WGS) entry which is preliminary data.</text>
</comment>
<dbReference type="GO" id="GO:0008081">
    <property type="term" value="F:phosphoric diester hydrolase activity"/>
    <property type="evidence" value="ECO:0007669"/>
    <property type="project" value="InterPro"/>
</dbReference>
<dbReference type="InterPro" id="IPR017946">
    <property type="entry name" value="PLC-like_Pdiesterase_TIM-brl"/>
</dbReference>
<accession>A0A520RXY1</accession>
<sequence length="227" mass="25272">MRDFLVIGHRGACGYEPENTLRSFKKALELGCAWIELDVHMADNQLIVIHDEDLSRTTNGIGRVSETAFSYLQSLDAGLGERIPTLSEVLDLIEHRCNINIELKGQGTAIAVSALLQKRLSKHNQFLISSFDHTELLQMDTRYQRGAIFSQRTDSLVTNTLSLSADTLVVKHNLISSSIVDEAHNASLRVLVYTINDSKDIKDMLDLGVDGIFTDFPDRATLLKDNA</sequence>
<evidence type="ECO:0000313" key="2">
    <source>
        <dbReference type="EMBL" id="RZO75103.1"/>
    </source>
</evidence>
<dbReference type="Pfam" id="PF03009">
    <property type="entry name" value="GDPD"/>
    <property type="match status" value="1"/>
</dbReference>
<reference evidence="2 3" key="1">
    <citation type="submission" date="2019-02" db="EMBL/GenBank/DDBJ databases">
        <title>Prokaryotic population dynamics and viral predation in marine succession experiment using metagenomics: the confinement effect.</title>
        <authorList>
            <person name="Haro-Moreno J.M."/>
            <person name="Rodriguez-Valera F."/>
            <person name="Lopez-Perez M."/>
        </authorList>
    </citation>
    <scope>NUCLEOTIDE SEQUENCE [LARGE SCALE GENOMIC DNA]</scope>
    <source>
        <strain evidence="2">MED-G157</strain>
    </source>
</reference>
<dbReference type="EMBL" id="SHAG01000048">
    <property type="protein sequence ID" value="RZO75103.1"/>
    <property type="molecule type" value="Genomic_DNA"/>
</dbReference>
<dbReference type="SUPFAM" id="SSF51695">
    <property type="entry name" value="PLC-like phosphodiesterases"/>
    <property type="match status" value="1"/>
</dbReference>
<dbReference type="Proteomes" id="UP000316199">
    <property type="component" value="Unassembled WGS sequence"/>
</dbReference>